<evidence type="ECO:0000256" key="1">
    <source>
        <dbReference type="SAM" id="MobiDB-lite"/>
    </source>
</evidence>
<dbReference type="EMBL" id="FN649760">
    <property type="protein sequence ID" value="CBN75714.1"/>
    <property type="molecule type" value="Genomic_DNA"/>
</dbReference>
<feature type="region of interest" description="Disordered" evidence="1">
    <location>
        <begin position="49"/>
        <end position="83"/>
    </location>
</feature>
<proteinExistence type="predicted"/>
<dbReference type="AlphaFoldDB" id="D8LGD9"/>
<evidence type="ECO:0000313" key="2">
    <source>
        <dbReference type="EMBL" id="CBN75714.1"/>
    </source>
</evidence>
<protein>
    <submittedName>
        <fullName evidence="2">Uncharacterized protein</fullName>
    </submittedName>
</protein>
<accession>D8LGD9</accession>
<keyword evidence="3" id="KW-1185">Reference proteome</keyword>
<gene>
    <name evidence="2" type="ORF">Esi_0167_0008</name>
</gene>
<dbReference type="InParanoid" id="D8LGD9"/>
<evidence type="ECO:0000313" key="3">
    <source>
        <dbReference type="Proteomes" id="UP000002630"/>
    </source>
</evidence>
<reference evidence="2 3" key="1">
    <citation type="journal article" date="2010" name="Nature">
        <title>The Ectocarpus genome and the independent evolution of multicellularity in brown algae.</title>
        <authorList>
            <person name="Cock J.M."/>
            <person name="Sterck L."/>
            <person name="Rouze P."/>
            <person name="Scornet D."/>
            <person name="Allen A.E."/>
            <person name="Amoutzias G."/>
            <person name="Anthouard V."/>
            <person name="Artiguenave F."/>
            <person name="Aury J.M."/>
            <person name="Badger J.H."/>
            <person name="Beszteri B."/>
            <person name="Billiau K."/>
            <person name="Bonnet E."/>
            <person name="Bothwell J.H."/>
            <person name="Bowler C."/>
            <person name="Boyen C."/>
            <person name="Brownlee C."/>
            <person name="Carrano C.J."/>
            <person name="Charrier B."/>
            <person name="Cho G.Y."/>
            <person name="Coelho S.M."/>
            <person name="Collen J."/>
            <person name="Corre E."/>
            <person name="Da Silva C."/>
            <person name="Delage L."/>
            <person name="Delaroque N."/>
            <person name="Dittami S.M."/>
            <person name="Doulbeau S."/>
            <person name="Elias M."/>
            <person name="Farnham G."/>
            <person name="Gachon C.M."/>
            <person name="Gschloessl B."/>
            <person name="Heesch S."/>
            <person name="Jabbari K."/>
            <person name="Jubin C."/>
            <person name="Kawai H."/>
            <person name="Kimura K."/>
            <person name="Kloareg B."/>
            <person name="Kupper F.C."/>
            <person name="Lang D."/>
            <person name="Le Bail A."/>
            <person name="Leblanc C."/>
            <person name="Lerouge P."/>
            <person name="Lohr M."/>
            <person name="Lopez P.J."/>
            <person name="Martens C."/>
            <person name="Maumus F."/>
            <person name="Michel G."/>
            <person name="Miranda-Saavedra D."/>
            <person name="Morales J."/>
            <person name="Moreau H."/>
            <person name="Motomura T."/>
            <person name="Nagasato C."/>
            <person name="Napoli C.A."/>
            <person name="Nelson D.R."/>
            <person name="Nyvall-Collen P."/>
            <person name="Peters A.F."/>
            <person name="Pommier C."/>
            <person name="Potin P."/>
            <person name="Poulain J."/>
            <person name="Quesneville H."/>
            <person name="Read B."/>
            <person name="Rensing S.A."/>
            <person name="Ritter A."/>
            <person name="Rousvoal S."/>
            <person name="Samanta M."/>
            <person name="Samson G."/>
            <person name="Schroeder D.C."/>
            <person name="Segurens B."/>
            <person name="Strittmatter M."/>
            <person name="Tonon T."/>
            <person name="Tregear J.W."/>
            <person name="Valentin K."/>
            <person name="von Dassow P."/>
            <person name="Yamagishi T."/>
            <person name="Van de Peer Y."/>
            <person name="Wincker P."/>
        </authorList>
    </citation>
    <scope>NUCLEOTIDE SEQUENCE [LARGE SCALE GENOMIC DNA]</scope>
    <source>
        <strain evidence="3">Ec32 / CCAP1310/4</strain>
    </source>
</reference>
<name>D8LGD9_ECTSI</name>
<feature type="region of interest" description="Disordered" evidence="1">
    <location>
        <begin position="1"/>
        <end position="31"/>
    </location>
</feature>
<organism evidence="2 3">
    <name type="scientific">Ectocarpus siliculosus</name>
    <name type="common">Brown alga</name>
    <name type="synonym">Conferva siliculosa</name>
    <dbReference type="NCBI Taxonomy" id="2880"/>
    <lineage>
        <taxon>Eukaryota</taxon>
        <taxon>Sar</taxon>
        <taxon>Stramenopiles</taxon>
        <taxon>Ochrophyta</taxon>
        <taxon>PX clade</taxon>
        <taxon>Phaeophyceae</taxon>
        <taxon>Ectocarpales</taxon>
        <taxon>Ectocarpaceae</taxon>
        <taxon>Ectocarpus</taxon>
    </lineage>
</organism>
<sequence length="83" mass="9051">MNEEGLRRANGVGKKGVEEPNSAHPPPSPFLCGPLPLPVVETVWSAILKKGDEKLPPPVPQAKPSYNRDLKSWPGRRATTTTR</sequence>
<dbReference type="Proteomes" id="UP000002630">
    <property type="component" value="Unassembled WGS sequence"/>
</dbReference>